<dbReference type="Pfam" id="PF00126">
    <property type="entry name" value="HTH_1"/>
    <property type="match status" value="1"/>
</dbReference>
<dbReference type="Proteomes" id="UP000669239">
    <property type="component" value="Unassembled WGS sequence"/>
</dbReference>
<dbReference type="GO" id="GO:0003700">
    <property type="term" value="F:DNA-binding transcription factor activity"/>
    <property type="evidence" value="ECO:0007669"/>
    <property type="project" value="InterPro"/>
</dbReference>
<reference evidence="3 4" key="1">
    <citation type="journal article" date="2020" name="Cell Host Microbe">
        <title>Functional and Genomic Variation between Human-Derived Isolates of Lachnospiraceae Reveals Inter- and Intra-Species Diversity.</title>
        <authorList>
            <person name="Sorbara M.T."/>
            <person name="Littmann E.R."/>
            <person name="Fontana E."/>
            <person name="Moody T.U."/>
            <person name="Kohout C.E."/>
            <person name="Gjonbalaj M."/>
            <person name="Eaton V."/>
            <person name="Seok R."/>
            <person name="Leiner I.M."/>
            <person name="Pamer E.G."/>
        </authorList>
    </citation>
    <scope>NUCLEOTIDE SEQUENCE [LARGE SCALE GENOMIC DNA]</scope>
    <source>
        <strain evidence="3 4">MSK.1.17</strain>
    </source>
</reference>
<evidence type="ECO:0000313" key="2">
    <source>
        <dbReference type="EMBL" id="MCG4749220.1"/>
    </source>
</evidence>
<dbReference type="InterPro" id="IPR036388">
    <property type="entry name" value="WH-like_DNA-bd_sf"/>
</dbReference>
<dbReference type="InterPro" id="IPR036390">
    <property type="entry name" value="WH_DNA-bd_sf"/>
</dbReference>
<dbReference type="AlphaFoldDB" id="A0AAX1SCL4"/>
<name>A0AAX1SCL4_9FIRM</name>
<dbReference type="PANTHER" id="PTHR30432">
    <property type="entry name" value="TRANSCRIPTIONAL REGULATOR MODE"/>
    <property type="match status" value="1"/>
</dbReference>
<feature type="domain" description="HTH lysR-type" evidence="1">
    <location>
        <begin position="46"/>
        <end position="101"/>
    </location>
</feature>
<dbReference type="SUPFAM" id="SSF46785">
    <property type="entry name" value="Winged helix' DNA-binding domain"/>
    <property type="match status" value="1"/>
</dbReference>
<accession>A0AAX1SCL4</accession>
<dbReference type="PANTHER" id="PTHR30432:SF1">
    <property type="entry name" value="DNA-BINDING TRANSCRIPTIONAL DUAL REGULATOR MODE"/>
    <property type="match status" value="1"/>
</dbReference>
<gene>
    <name evidence="3" type="ORF">G5B36_27590</name>
    <name evidence="2" type="ORF">L0N08_27815</name>
</gene>
<evidence type="ECO:0000313" key="3">
    <source>
        <dbReference type="EMBL" id="NSJ52417.1"/>
    </source>
</evidence>
<reference evidence="3" key="2">
    <citation type="submission" date="2020-02" db="EMBL/GenBank/DDBJ databases">
        <authorList>
            <person name="Littmann E."/>
            <person name="Sorbara M."/>
        </authorList>
    </citation>
    <scope>NUCLEOTIDE SEQUENCE</scope>
    <source>
        <strain evidence="3">MSK.1.17</strain>
    </source>
</reference>
<organism evidence="2 5">
    <name type="scientific">Enterocloster aldenensis</name>
    <dbReference type="NCBI Taxonomy" id="358742"/>
    <lineage>
        <taxon>Bacteria</taxon>
        <taxon>Bacillati</taxon>
        <taxon>Bacillota</taxon>
        <taxon>Clostridia</taxon>
        <taxon>Lachnospirales</taxon>
        <taxon>Lachnospiraceae</taxon>
        <taxon>Enterocloster</taxon>
    </lineage>
</organism>
<dbReference type="RefSeq" id="WP_117563456.1">
    <property type="nucleotide sequence ID" value="NZ_JAAITT010000071.1"/>
</dbReference>
<proteinExistence type="predicted"/>
<keyword evidence="4" id="KW-1185">Reference proteome</keyword>
<sequence length="130" mass="14581">MNPELAIRPAYDSHDMNPPAHYLLKLQVYNTSPHFGKGVISLMLLIQEGHSIRSASQSMNMAYSKAWHLIRSAEEDLGFSLIIKKKGGSTRAGSVLTPEGQCLLTQFQEFESAVHKCVDQLFQEYFVPDP</sequence>
<comment type="caution">
    <text evidence="2">The sequence shown here is derived from an EMBL/GenBank/DDBJ whole genome shotgun (WGS) entry which is preliminary data.</text>
</comment>
<dbReference type="Proteomes" id="UP001299608">
    <property type="component" value="Unassembled WGS sequence"/>
</dbReference>
<evidence type="ECO:0000313" key="5">
    <source>
        <dbReference type="Proteomes" id="UP001299608"/>
    </source>
</evidence>
<dbReference type="Gene3D" id="1.10.10.10">
    <property type="entry name" value="Winged helix-like DNA-binding domain superfamily/Winged helix DNA-binding domain"/>
    <property type="match status" value="1"/>
</dbReference>
<evidence type="ECO:0000313" key="4">
    <source>
        <dbReference type="Proteomes" id="UP000669239"/>
    </source>
</evidence>
<dbReference type="InterPro" id="IPR051815">
    <property type="entry name" value="Molybdate_resp_trans_reg"/>
</dbReference>
<reference evidence="2" key="3">
    <citation type="submission" date="2022-01" db="EMBL/GenBank/DDBJ databases">
        <title>Collection of gut derived symbiotic bacterial strains cultured from healthy donors.</title>
        <authorList>
            <person name="Lin H."/>
            <person name="Kohout C."/>
            <person name="Waligurski E."/>
            <person name="Pamer E.G."/>
        </authorList>
    </citation>
    <scope>NUCLEOTIDE SEQUENCE</scope>
    <source>
        <strain evidence="2">DFI.6.55</strain>
    </source>
</reference>
<evidence type="ECO:0000259" key="1">
    <source>
        <dbReference type="Pfam" id="PF00126"/>
    </source>
</evidence>
<dbReference type="EMBL" id="JAAITT010000071">
    <property type="protein sequence ID" value="NSJ52417.1"/>
    <property type="molecule type" value="Genomic_DNA"/>
</dbReference>
<dbReference type="EMBL" id="JAKNGE010000056">
    <property type="protein sequence ID" value="MCG4749220.1"/>
    <property type="molecule type" value="Genomic_DNA"/>
</dbReference>
<dbReference type="InterPro" id="IPR000847">
    <property type="entry name" value="LysR_HTH_N"/>
</dbReference>
<protein>
    <submittedName>
        <fullName evidence="2">LysR family transcriptional regulator</fullName>
    </submittedName>
</protein>